<keyword evidence="3" id="KW-0324">Glycolysis</keyword>
<dbReference type="PROSITE" id="PS51440">
    <property type="entry name" value="TIM_2"/>
    <property type="match status" value="1"/>
</dbReference>
<dbReference type="GO" id="GO:0006094">
    <property type="term" value="P:gluconeogenesis"/>
    <property type="evidence" value="ECO:0007669"/>
    <property type="project" value="UniProtKB-UniPathway"/>
</dbReference>
<dbReference type="SUPFAM" id="SSF51351">
    <property type="entry name" value="Triosephosphate isomerase (TIM)"/>
    <property type="match status" value="1"/>
</dbReference>
<dbReference type="GO" id="GO:0005829">
    <property type="term" value="C:cytosol"/>
    <property type="evidence" value="ECO:0007669"/>
    <property type="project" value="TreeGrafter"/>
</dbReference>
<protein>
    <recommendedName>
        <fullName evidence="3">Triosephosphate isomerase</fullName>
        <ecNumber evidence="3">5.3.1.1</ecNumber>
    </recommendedName>
</protein>
<dbReference type="InterPro" id="IPR000652">
    <property type="entry name" value="Triosephosphate_isomerase"/>
</dbReference>
<comment type="catalytic activity">
    <reaction evidence="3">
        <text>D-glyceraldehyde 3-phosphate = dihydroxyacetone phosphate</text>
        <dbReference type="Rhea" id="RHEA:18585"/>
        <dbReference type="ChEBI" id="CHEBI:57642"/>
        <dbReference type="ChEBI" id="CHEBI:59776"/>
        <dbReference type="EC" id="5.3.1.1"/>
    </reaction>
</comment>
<dbReference type="GO" id="GO:0006096">
    <property type="term" value="P:glycolytic process"/>
    <property type="evidence" value="ECO:0007669"/>
    <property type="project" value="UniProtKB-UniRule"/>
</dbReference>
<dbReference type="STRING" id="1798515.A3B35_01050"/>
<comment type="subunit">
    <text evidence="3">Homodimer.</text>
</comment>
<dbReference type="GO" id="GO:0019563">
    <property type="term" value="P:glycerol catabolic process"/>
    <property type="evidence" value="ECO:0007669"/>
    <property type="project" value="TreeGrafter"/>
</dbReference>
<sequence>MKSIVVANWKMNPATLREAAKLFEATKRAAEKAKKSSVIIAPPAIFLRELGKGYRGAQIAFAVQNAHFQAGGAHTGETSLVQAKDARAHYAIIGHAERRAEGETDEEVGKKVAAALALKMTPILCVGESARTEGGEQFDVVREQLRAGLEGVAASSLGRVLIVYEPLWTIGTKTTMAPREMHQMAIFMRKCVVDSHGENGRTIKILYGGSVEEKNAGAMLRDGDVRGFLVGRASVNAVEFTKLLQAIEHSSSSDT</sequence>
<comment type="similarity">
    <text evidence="1 3">Belongs to the triosephosphate isomerase family.</text>
</comment>
<dbReference type="InterPro" id="IPR035990">
    <property type="entry name" value="TIM_sf"/>
</dbReference>
<comment type="subcellular location">
    <subcellularLocation>
        <location evidence="3">Cytoplasm</location>
    </subcellularLocation>
</comment>
<dbReference type="EC" id="5.3.1.1" evidence="3"/>
<gene>
    <name evidence="4" type="ORF">A3B35_01050</name>
</gene>
<proteinExistence type="inferred from homology"/>
<name>A0A1F6EVV1_9BACT</name>
<dbReference type="InterPro" id="IPR013785">
    <property type="entry name" value="Aldolase_TIM"/>
</dbReference>
<reference evidence="4 5" key="1">
    <citation type="journal article" date="2016" name="Nat. Commun.">
        <title>Thousands of microbial genomes shed light on interconnected biogeochemical processes in an aquifer system.</title>
        <authorList>
            <person name="Anantharaman K."/>
            <person name="Brown C.T."/>
            <person name="Hug L.A."/>
            <person name="Sharon I."/>
            <person name="Castelle C.J."/>
            <person name="Probst A.J."/>
            <person name="Thomas B.C."/>
            <person name="Singh A."/>
            <person name="Wilkins M.J."/>
            <person name="Karaoz U."/>
            <person name="Brodie E.L."/>
            <person name="Williams K.H."/>
            <person name="Hubbard S.S."/>
            <person name="Banfield J.F."/>
        </authorList>
    </citation>
    <scope>NUCLEOTIDE SEQUENCE [LARGE SCALE GENOMIC DNA]</scope>
</reference>
<comment type="caution">
    <text evidence="4">The sequence shown here is derived from an EMBL/GenBank/DDBJ whole genome shotgun (WGS) entry which is preliminary data.</text>
</comment>
<evidence type="ECO:0000256" key="3">
    <source>
        <dbReference type="RuleBase" id="RU363013"/>
    </source>
</evidence>
<dbReference type="Proteomes" id="UP000177215">
    <property type="component" value="Unassembled WGS sequence"/>
</dbReference>
<dbReference type="NCBIfam" id="TIGR00419">
    <property type="entry name" value="tim"/>
    <property type="match status" value="1"/>
</dbReference>
<organism evidence="4 5">
    <name type="scientific">Candidatus Kaiserbacteria bacterium RIFCSPLOWO2_01_FULL_54_24</name>
    <dbReference type="NCBI Taxonomy" id="1798515"/>
    <lineage>
        <taxon>Bacteria</taxon>
        <taxon>Candidatus Kaiseribacteriota</taxon>
    </lineage>
</organism>
<evidence type="ECO:0000256" key="2">
    <source>
        <dbReference type="ARBA" id="ARBA00023235"/>
    </source>
</evidence>
<keyword evidence="3" id="KW-0312">Gluconeogenesis</keyword>
<dbReference type="CDD" id="cd00311">
    <property type="entry name" value="TIM"/>
    <property type="match status" value="1"/>
</dbReference>
<dbReference type="GO" id="GO:0004807">
    <property type="term" value="F:triose-phosphate isomerase activity"/>
    <property type="evidence" value="ECO:0007669"/>
    <property type="project" value="UniProtKB-UniRule"/>
</dbReference>
<evidence type="ECO:0000313" key="4">
    <source>
        <dbReference type="EMBL" id="OGG77612.1"/>
    </source>
</evidence>
<evidence type="ECO:0000313" key="5">
    <source>
        <dbReference type="Proteomes" id="UP000177215"/>
    </source>
</evidence>
<keyword evidence="3" id="KW-0963">Cytoplasm</keyword>
<dbReference type="PANTHER" id="PTHR21139">
    <property type="entry name" value="TRIOSEPHOSPHATE ISOMERASE"/>
    <property type="match status" value="1"/>
</dbReference>
<evidence type="ECO:0000256" key="1">
    <source>
        <dbReference type="ARBA" id="ARBA00007422"/>
    </source>
</evidence>
<dbReference type="AlphaFoldDB" id="A0A1F6EVV1"/>
<dbReference type="UniPathway" id="UPA00138"/>
<dbReference type="EMBL" id="MFMC01000013">
    <property type="protein sequence ID" value="OGG77612.1"/>
    <property type="molecule type" value="Genomic_DNA"/>
</dbReference>
<dbReference type="Pfam" id="PF00121">
    <property type="entry name" value="TIM"/>
    <property type="match status" value="1"/>
</dbReference>
<comment type="pathway">
    <text evidence="3">Carbohydrate degradation; glycolysis; D-glyceraldehyde 3-phosphate from glycerone phosphate: step 1/1.</text>
</comment>
<dbReference type="GO" id="GO:0046166">
    <property type="term" value="P:glyceraldehyde-3-phosphate biosynthetic process"/>
    <property type="evidence" value="ECO:0007669"/>
    <property type="project" value="TreeGrafter"/>
</dbReference>
<dbReference type="UniPathway" id="UPA00109">
    <property type="reaction ID" value="UER00189"/>
</dbReference>
<accession>A0A1F6EVV1</accession>
<comment type="pathway">
    <text evidence="3">Carbohydrate biosynthesis; gluconeogenesis.</text>
</comment>
<keyword evidence="2 3" id="KW-0413">Isomerase</keyword>
<dbReference type="Gene3D" id="3.20.20.70">
    <property type="entry name" value="Aldolase class I"/>
    <property type="match status" value="1"/>
</dbReference>
<dbReference type="PANTHER" id="PTHR21139:SF42">
    <property type="entry name" value="TRIOSEPHOSPHATE ISOMERASE"/>
    <property type="match status" value="1"/>
</dbReference>